<keyword evidence="1" id="KW-0479">Metal-binding</keyword>
<dbReference type="SUPFAM" id="SSF63829">
    <property type="entry name" value="Calcium-dependent phosphotriesterase"/>
    <property type="match status" value="1"/>
</dbReference>
<dbReference type="Gene3D" id="3.30.160.60">
    <property type="entry name" value="Classic Zinc Finger"/>
    <property type="match status" value="1"/>
</dbReference>
<dbReference type="OrthoDB" id="153872at2759"/>
<keyword evidence="1" id="KW-0862">Zinc</keyword>
<feature type="compositionally biased region" description="Polar residues" evidence="3">
    <location>
        <begin position="262"/>
        <end position="280"/>
    </location>
</feature>
<feature type="domain" description="B box-type" evidence="4">
    <location>
        <begin position="4"/>
        <end position="50"/>
    </location>
</feature>
<keyword evidence="2" id="KW-0175">Coiled coil</keyword>
<accession>A0A8W8M837</accession>
<dbReference type="InterPro" id="IPR047153">
    <property type="entry name" value="TRIM45/56/19-like"/>
</dbReference>
<dbReference type="Gene3D" id="2.120.10.30">
    <property type="entry name" value="TolB, C-terminal domain"/>
    <property type="match status" value="1"/>
</dbReference>
<dbReference type="GO" id="GO:0008270">
    <property type="term" value="F:zinc ion binding"/>
    <property type="evidence" value="ECO:0007669"/>
    <property type="project" value="UniProtKB-KW"/>
</dbReference>
<evidence type="ECO:0000313" key="6">
    <source>
        <dbReference type="Proteomes" id="UP000005408"/>
    </source>
</evidence>
<dbReference type="PANTHER" id="PTHR25462">
    <property type="entry name" value="BONUS, ISOFORM C-RELATED"/>
    <property type="match status" value="1"/>
</dbReference>
<keyword evidence="1" id="KW-0863">Zinc-finger</keyword>
<dbReference type="InterPro" id="IPR011042">
    <property type="entry name" value="6-blade_b-propeller_TolB-like"/>
</dbReference>
<dbReference type="PANTHER" id="PTHR25462:SF229">
    <property type="entry name" value="TRANSCRIPTION INTERMEDIARY FACTOR 1-BETA"/>
    <property type="match status" value="1"/>
</dbReference>
<dbReference type="GO" id="GO:0061630">
    <property type="term" value="F:ubiquitin protein ligase activity"/>
    <property type="evidence" value="ECO:0007669"/>
    <property type="project" value="TreeGrafter"/>
</dbReference>
<dbReference type="InterPro" id="IPR002052">
    <property type="entry name" value="DNA_methylase_N6_adenine_CS"/>
</dbReference>
<sequence length="609" mass="69268">MYYSKTPQCALCDTPNPQLSYCNKCYVDLCETCVEKHVSSYSVKHRIVTFKERKKEPKYPKCSRHIGRPCKRFCLTCNIPSCGQCYSSYEHKGHYLVEFFVNLAKAREEISTDLQELENSIYPEYQKFAPYISSLRTNLKKDSRKLANDLNKRREELIREIDDIINKLTSDFVDVKNNFLFALNKQEHKIKQTVPEVIQSIEELKKLSNSNDGCLVSEYISRNAEFRMLLNEIEVCLPIFTPGKLNKKKFWRQFGSLSLPSVETENHTNNIESSETSQSPPVQPLPDVPQSPERNPSPPVLHLPDVAQFPVMNPFLLPQPLLDVPQSPETTPSPPLRPLLDVPQILKAIDTGSANLSSVALLSDEELWTTGNDCIITLHNLQGQLLQSVQTKSGIKPSDIAVTWNGDLVYIDPPFRTVNKIVNTQVQELLTLREWRPRHVCCTISGDILVVMVSDDKQTKVVRYYAYGSKEIQFNDKGDPLYSSGQYSLYISSNRNGDICVADNEAGAVVVVSDSGKFRFTYTGSQTNNRKLSFIPVGIATDGSFRILTSDRLTNCIHIIDQNGEFLRYIDNCDLDDLWGLCVDTKDNLFVTEWKKGQVKKIQYCEEIN</sequence>
<dbReference type="EnsemblMetazoa" id="G32221.2">
    <property type="protein sequence ID" value="G32221.2:cds"/>
    <property type="gene ID" value="G32221"/>
</dbReference>
<dbReference type="SUPFAM" id="SSF57845">
    <property type="entry name" value="B-box zinc-binding domain"/>
    <property type="match status" value="1"/>
</dbReference>
<dbReference type="CDD" id="cd19756">
    <property type="entry name" value="Bbox2"/>
    <property type="match status" value="1"/>
</dbReference>
<evidence type="ECO:0000256" key="3">
    <source>
        <dbReference type="SAM" id="MobiDB-lite"/>
    </source>
</evidence>
<feature type="compositionally biased region" description="Pro residues" evidence="3">
    <location>
        <begin position="281"/>
        <end position="301"/>
    </location>
</feature>
<dbReference type="GO" id="GO:0006513">
    <property type="term" value="P:protein monoubiquitination"/>
    <property type="evidence" value="ECO:0007669"/>
    <property type="project" value="TreeGrafter"/>
</dbReference>
<evidence type="ECO:0000256" key="1">
    <source>
        <dbReference type="PROSITE-ProRule" id="PRU00024"/>
    </source>
</evidence>
<dbReference type="InterPro" id="IPR000315">
    <property type="entry name" value="Znf_B-box"/>
</dbReference>
<evidence type="ECO:0000259" key="4">
    <source>
        <dbReference type="PROSITE" id="PS50119"/>
    </source>
</evidence>
<dbReference type="GO" id="GO:0003676">
    <property type="term" value="F:nucleic acid binding"/>
    <property type="evidence" value="ECO:0007669"/>
    <property type="project" value="InterPro"/>
</dbReference>
<dbReference type="SMART" id="SM00336">
    <property type="entry name" value="BBOX"/>
    <property type="match status" value="2"/>
</dbReference>
<dbReference type="PROSITE" id="PS50119">
    <property type="entry name" value="ZF_BBOX"/>
    <property type="match status" value="2"/>
</dbReference>
<dbReference type="GO" id="GO:0008168">
    <property type="term" value="F:methyltransferase activity"/>
    <property type="evidence" value="ECO:0007669"/>
    <property type="project" value="InterPro"/>
</dbReference>
<evidence type="ECO:0000313" key="5">
    <source>
        <dbReference type="EnsemblMetazoa" id="G32221.2:cds"/>
    </source>
</evidence>
<reference evidence="5" key="1">
    <citation type="submission" date="2022-08" db="UniProtKB">
        <authorList>
            <consortium name="EnsemblMetazoa"/>
        </authorList>
    </citation>
    <scope>IDENTIFICATION</scope>
    <source>
        <strain evidence="5">05x7-T-G4-1.051#20</strain>
    </source>
</reference>
<feature type="region of interest" description="Disordered" evidence="3">
    <location>
        <begin position="262"/>
        <end position="303"/>
    </location>
</feature>
<dbReference type="Proteomes" id="UP000005408">
    <property type="component" value="Unassembled WGS sequence"/>
</dbReference>
<dbReference type="Pfam" id="PF00643">
    <property type="entry name" value="zf-B_box"/>
    <property type="match status" value="1"/>
</dbReference>
<name>A0A8W8M837_MAGGI</name>
<proteinExistence type="predicted"/>
<dbReference type="GO" id="GO:0032259">
    <property type="term" value="P:methylation"/>
    <property type="evidence" value="ECO:0007669"/>
    <property type="project" value="InterPro"/>
</dbReference>
<keyword evidence="6" id="KW-1185">Reference proteome</keyword>
<protein>
    <recommendedName>
        <fullName evidence="4">B box-type domain-containing protein</fullName>
    </recommendedName>
</protein>
<dbReference type="SUPFAM" id="SSF58113">
    <property type="entry name" value="Apolipoprotein A-I"/>
    <property type="match status" value="1"/>
</dbReference>
<feature type="domain" description="B box-type" evidence="4">
    <location>
        <begin position="57"/>
        <end position="99"/>
    </location>
</feature>
<dbReference type="AlphaFoldDB" id="A0A8W8M837"/>
<evidence type="ECO:0000256" key="2">
    <source>
        <dbReference type="SAM" id="Coils"/>
    </source>
</evidence>
<feature type="coiled-coil region" evidence="2">
    <location>
        <begin position="100"/>
        <end position="167"/>
    </location>
</feature>
<organism evidence="5 6">
    <name type="scientific">Magallana gigas</name>
    <name type="common">Pacific oyster</name>
    <name type="synonym">Crassostrea gigas</name>
    <dbReference type="NCBI Taxonomy" id="29159"/>
    <lineage>
        <taxon>Eukaryota</taxon>
        <taxon>Metazoa</taxon>
        <taxon>Spiralia</taxon>
        <taxon>Lophotrochozoa</taxon>
        <taxon>Mollusca</taxon>
        <taxon>Bivalvia</taxon>
        <taxon>Autobranchia</taxon>
        <taxon>Pteriomorphia</taxon>
        <taxon>Ostreida</taxon>
        <taxon>Ostreoidea</taxon>
        <taxon>Ostreidae</taxon>
        <taxon>Magallana</taxon>
    </lineage>
</organism>
<dbReference type="PROSITE" id="PS00092">
    <property type="entry name" value="N6_MTASE"/>
    <property type="match status" value="1"/>
</dbReference>